<accession>A0A7W6S7S1</accession>
<keyword evidence="5" id="KW-1185">Reference proteome</keyword>
<comment type="caution">
    <text evidence="1">The sequence shown here is derived from an EMBL/GenBank/DDBJ whole genome shotgun (WGS) entry which is preliminary data.</text>
</comment>
<evidence type="ECO:0000313" key="3">
    <source>
        <dbReference type="EMBL" id="MBB4444294.1"/>
    </source>
</evidence>
<dbReference type="AlphaFoldDB" id="A0A7W6S7S1"/>
<reference evidence="4 5" key="1">
    <citation type="submission" date="2020-08" db="EMBL/GenBank/DDBJ databases">
        <title>Genomic Encyclopedia of Type Strains, Phase IV (KMG-V): Genome sequencing to study the core and pangenomes of soil and plant-associated prokaryotes.</title>
        <authorList>
            <person name="Whitman W."/>
        </authorList>
    </citation>
    <scope>NUCLEOTIDE SEQUENCE [LARGE SCALE GENOMIC DNA]</scope>
    <source>
        <strain evidence="2 5">SEMIA 444</strain>
        <strain evidence="1 4">SEMIA 448</strain>
        <strain evidence="3 6">SEMIA 452</strain>
    </source>
</reference>
<evidence type="ECO:0000313" key="6">
    <source>
        <dbReference type="Proteomes" id="UP000576087"/>
    </source>
</evidence>
<dbReference type="Proteomes" id="UP000520770">
    <property type="component" value="Unassembled WGS sequence"/>
</dbReference>
<dbReference type="Proteomes" id="UP000524535">
    <property type="component" value="Unassembled WGS sequence"/>
</dbReference>
<evidence type="ECO:0000313" key="2">
    <source>
        <dbReference type="EMBL" id="MBB4409606.1"/>
    </source>
</evidence>
<name>A0A7W6S7S1_9HYPH</name>
<sequence>MTHGRDNLRPHAEARLAMAYWGEEYAAQKGGCMDFWDGLSPYEKDLIARMIDETLKAMKENGRAADWKGIQP</sequence>
<dbReference type="EMBL" id="JACIHM010000001">
    <property type="protein sequence ID" value="MBB4444294.1"/>
    <property type="molecule type" value="Genomic_DNA"/>
</dbReference>
<dbReference type="Proteomes" id="UP000576087">
    <property type="component" value="Unassembled WGS sequence"/>
</dbReference>
<proteinExistence type="predicted"/>
<organism evidence="1 4">
    <name type="scientific">Aliirhizobium cellulosilyticum</name>
    <dbReference type="NCBI Taxonomy" id="393664"/>
    <lineage>
        <taxon>Bacteria</taxon>
        <taxon>Pseudomonadati</taxon>
        <taxon>Pseudomonadota</taxon>
        <taxon>Alphaproteobacteria</taxon>
        <taxon>Hyphomicrobiales</taxon>
        <taxon>Rhizobiaceae</taxon>
        <taxon>Aliirhizobium</taxon>
    </lineage>
</organism>
<dbReference type="EMBL" id="JACIGY010000001">
    <property type="protein sequence ID" value="MBB4409606.1"/>
    <property type="molecule type" value="Genomic_DNA"/>
</dbReference>
<evidence type="ECO:0000313" key="1">
    <source>
        <dbReference type="EMBL" id="MBB4348000.1"/>
    </source>
</evidence>
<gene>
    <name evidence="2" type="ORF">GGE31_000077</name>
    <name evidence="1" type="ORF">GGE33_001708</name>
    <name evidence="3" type="ORF">GGE35_000076</name>
</gene>
<protein>
    <submittedName>
        <fullName evidence="1">Uncharacterized protein</fullName>
    </submittedName>
</protein>
<evidence type="ECO:0000313" key="4">
    <source>
        <dbReference type="Proteomes" id="UP000520770"/>
    </source>
</evidence>
<evidence type="ECO:0000313" key="5">
    <source>
        <dbReference type="Proteomes" id="UP000524535"/>
    </source>
</evidence>
<dbReference type="EMBL" id="JACIGW010000001">
    <property type="protein sequence ID" value="MBB4348000.1"/>
    <property type="molecule type" value="Genomic_DNA"/>
</dbReference>
<dbReference type="RefSeq" id="WP_183822075.1">
    <property type="nucleotide sequence ID" value="NZ_JACIGW010000001.1"/>
</dbReference>